<dbReference type="NCBIfam" id="NF033179">
    <property type="entry name" value="TnsA_like_Actin"/>
    <property type="match status" value="1"/>
</dbReference>
<dbReference type="AlphaFoldDB" id="A0A5C5R5Q4"/>
<reference evidence="2 3" key="1">
    <citation type="submission" date="2019-06" db="EMBL/GenBank/DDBJ databases">
        <title>Tsukamurella conjunctivitidis sp. nov., Tsukamurella assacharolytica sp. nov. and Tsukamurella sputae sp. nov. isolated from patients with conjunctivitis, bacteraemia (lymphoma) and respiratory infection (sputum) in Hong Kong.</title>
        <authorList>
            <person name="Teng J.L.L."/>
            <person name="Lee H.H."/>
            <person name="Fong J.Y.H."/>
            <person name="Fok K.M.N."/>
            <person name="Lau S.K.P."/>
            <person name="Woo P.C.Y."/>
        </authorList>
    </citation>
    <scope>NUCLEOTIDE SEQUENCE [LARGE SCALE GENOMIC DNA]</scope>
    <source>
        <strain evidence="2 3">HKU71</strain>
    </source>
</reference>
<keyword evidence="2" id="KW-0255">Endonuclease</keyword>
<dbReference type="EMBL" id="VIGW01000022">
    <property type="protein sequence ID" value="TWS17663.1"/>
    <property type="molecule type" value="Genomic_DNA"/>
</dbReference>
<name>A0A5C5R5Q4_9ACTN</name>
<accession>A0A5C5R5Q4</accession>
<dbReference type="Proteomes" id="UP000317291">
    <property type="component" value="Unassembled WGS sequence"/>
</dbReference>
<feature type="domain" description="TnsA endonuclease N-terminal" evidence="1">
    <location>
        <begin position="85"/>
        <end position="159"/>
    </location>
</feature>
<dbReference type="InterPro" id="IPR014833">
    <property type="entry name" value="TnsA_N"/>
</dbReference>
<evidence type="ECO:0000313" key="3">
    <source>
        <dbReference type="Proteomes" id="UP000317291"/>
    </source>
</evidence>
<dbReference type="Pfam" id="PF08722">
    <property type="entry name" value="Tn7_TnsA-like_N"/>
    <property type="match status" value="1"/>
</dbReference>
<keyword evidence="2" id="KW-0540">Nuclease</keyword>
<gene>
    <name evidence="2" type="ORF">FK529_19325</name>
</gene>
<protein>
    <submittedName>
        <fullName evidence="2">TnsA-like heteromeric transposase endonuclease subunit</fullName>
    </submittedName>
</protein>
<evidence type="ECO:0000313" key="2">
    <source>
        <dbReference type="EMBL" id="TWS17663.1"/>
    </source>
</evidence>
<keyword evidence="2" id="KW-0378">Hydrolase</keyword>
<proteinExistence type="predicted"/>
<dbReference type="GO" id="GO:0004519">
    <property type="term" value="F:endonuclease activity"/>
    <property type="evidence" value="ECO:0007669"/>
    <property type="project" value="UniProtKB-KW"/>
</dbReference>
<dbReference type="InterPro" id="IPR048000">
    <property type="entry name" value="TnsA-like"/>
</dbReference>
<keyword evidence="3" id="KW-1185">Reference proteome</keyword>
<organism evidence="2 3">
    <name type="scientific">Tsukamurella asaccharolytica</name>
    <dbReference type="NCBI Taxonomy" id="2592067"/>
    <lineage>
        <taxon>Bacteria</taxon>
        <taxon>Bacillati</taxon>
        <taxon>Actinomycetota</taxon>
        <taxon>Actinomycetes</taxon>
        <taxon>Mycobacteriales</taxon>
        <taxon>Tsukamurellaceae</taxon>
        <taxon>Tsukamurella</taxon>
    </lineage>
</organism>
<evidence type="ECO:0000259" key="1">
    <source>
        <dbReference type="Pfam" id="PF08722"/>
    </source>
</evidence>
<sequence>MPPGDNSGPAVEVTYRRGADGCARTTDFATASSVELNGADPWRTFRWYYGQKHYSGWYWASTTQRLVIYESRLELANLLLADFDADVRGIAAQPFRLTTEVDGKVRSHVPDYLLDTESGPVVVDVKPARLADKENVAATLAWTRHVVEARGWRYTVATEPPTTRLTNVRFLAGFRDPRHFAPEAIEQVLRQAVTGRTIADTLRGIDAPAHSLRATLFHLIWTQQLRVDIDAHLTGRSQITEVR</sequence>
<comment type="caution">
    <text evidence="2">The sequence shown here is derived from an EMBL/GenBank/DDBJ whole genome shotgun (WGS) entry which is preliminary data.</text>
</comment>